<dbReference type="STRING" id="1799789.AX660_06705"/>
<feature type="signal peptide" evidence="1">
    <location>
        <begin position="1"/>
        <end position="19"/>
    </location>
</feature>
<keyword evidence="1" id="KW-0732">Signal</keyword>
<evidence type="ECO:0000313" key="2">
    <source>
        <dbReference type="EMBL" id="KXI29727.1"/>
    </source>
</evidence>
<name>A0A136A3E7_9ALTE</name>
<evidence type="ECO:0008006" key="4">
    <source>
        <dbReference type="Google" id="ProtNLM"/>
    </source>
</evidence>
<reference evidence="3" key="1">
    <citation type="submission" date="2016-02" db="EMBL/GenBank/DDBJ databases">
        <authorList>
            <person name="Schultz-Johansen M."/>
            <person name="Glaring M.A."/>
            <person name="Bech P.K."/>
            <person name="Stougaard P."/>
        </authorList>
    </citation>
    <scope>NUCLEOTIDE SEQUENCE [LARGE SCALE GENOMIC DNA]</scope>
    <source>
        <strain evidence="3">S66</strain>
    </source>
</reference>
<evidence type="ECO:0000313" key="3">
    <source>
        <dbReference type="Proteomes" id="UP000070299"/>
    </source>
</evidence>
<keyword evidence="3" id="KW-1185">Reference proteome</keyword>
<dbReference type="RefSeq" id="WP_068372746.1">
    <property type="nucleotide sequence ID" value="NZ_LSNE01000003.1"/>
</dbReference>
<gene>
    <name evidence="2" type="ORF">AX660_06705</name>
</gene>
<organism evidence="2 3">
    <name type="scientific">Paraglaciecola hydrolytica</name>
    <dbReference type="NCBI Taxonomy" id="1799789"/>
    <lineage>
        <taxon>Bacteria</taxon>
        <taxon>Pseudomonadati</taxon>
        <taxon>Pseudomonadota</taxon>
        <taxon>Gammaproteobacteria</taxon>
        <taxon>Alteromonadales</taxon>
        <taxon>Alteromonadaceae</taxon>
        <taxon>Paraglaciecola</taxon>
    </lineage>
</organism>
<dbReference type="OrthoDB" id="6388431at2"/>
<comment type="caution">
    <text evidence="2">The sequence shown here is derived from an EMBL/GenBank/DDBJ whole genome shotgun (WGS) entry which is preliminary data.</text>
</comment>
<dbReference type="PROSITE" id="PS51257">
    <property type="entry name" value="PROKAR_LIPOPROTEIN"/>
    <property type="match status" value="1"/>
</dbReference>
<accession>A0A136A3E7</accession>
<dbReference type="Proteomes" id="UP000070299">
    <property type="component" value="Unassembled WGS sequence"/>
</dbReference>
<feature type="chain" id="PRO_5007469604" description="OmpA-like domain-containing protein" evidence="1">
    <location>
        <begin position="20"/>
        <end position="140"/>
    </location>
</feature>
<sequence length="140" mass="15391">MSKQNYWSVILCCICTLSACNFVPQTLSESEEQIESLPSTSGVSDAAPIDVEYADAKAEANFAIQKQDFHLLALNNKGISVPGVDLKNYALNELEQQCGLKILANSGDEITDEDELALRKKLFAFAAQYNQLVLVACREK</sequence>
<dbReference type="EMBL" id="LSNE01000003">
    <property type="protein sequence ID" value="KXI29727.1"/>
    <property type="molecule type" value="Genomic_DNA"/>
</dbReference>
<protein>
    <recommendedName>
        <fullName evidence="4">OmpA-like domain-containing protein</fullName>
    </recommendedName>
</protein>
<proteinExistence type="predicted"/>
<dbReference type="AlphaFoldDB" id="A0A136A3E7"/>
<evidence type="ECO:0000256" key="1">
    <source>
        <dbReference type="SAM" id="SignalP"/>
    </source>
</evidence>